<dbReference type="EMBL" id="JAUQSZ010000009">
    <property type="protein sequence ID" value="MDO7843399.1"/>
    <property type="molecule type" value="Genomic_DNA"/>
</dbReference>
<feature type="chain" id="PRO_5045330093" description="Cupin domain-containing protein" evidence="1">
    <location>
        <begin position="22"/>
        <end position="149"/>
    </location>
</feature>
<dbReference type="Proteomes" id="UP001176468">
    <property type="component" value="Unassembled WGS sequence"/>
</dbReference>
<evidence type="ECO:0000313" key="3">
    <source>
        <dbReference type="Proteomes" id="UP001176468"/>
    </source>
</evidence>
<proteinExistence type="predicted"/>
<reference evidence="2" key="1">
    <citation type="submission" date="2023-07" db="EMBL/GenBank/DDBJ databases">
        <authorList>
            <person name="Kim M.K."/>
        </authorList>
    </citation>
    <scope>NUCLEOTIDE SEQUENCE</scope>
    <source>
        <strain evidence="2">CA1-15</strain>
    </source>
</reference>
<organism evidence="2 3">
    <name type="scientific">Sphingomonas immobilis</name>
    <dbReference type="NCBI Taxonomy" id="3063997"/>
    <lineage>
        <taxon>Bacteria</taxon>
        <taxon>Pseudomonadati</taxon>
        <taxon>Pseudomonadota</taxon>
        <taxon>Alphaproteobacteria</taxon>
        <taxon>Sphingomonadales</taxon>
        <taxon>Sphingomonadaceae</taxon>
        <taxon>Sphingomonas</taxon>
    </lineage>
</organism>
<accession>A0ABT9A0P8</accession>
<evidence type="ECO:0008006" key="4">
    <source>
        <dbReference type="Google" id="ProtNLM"/>
    </source>
</evidence>
<protein>
    <recommendedName>
        <fullName evidence="4">Cupin domain-containing protein</fullName>
    </recommendedName>
</protein>
<evidence type="ECO:0000313" key="2">
    <source>
        <dbReference type="EMBL" id="MDO7843399.1"/>
    </source>
</evidence>
<name>A0ABT9A0P8_9SPHN</name>
<comment type="caution">
    <text evidence="2">The sequence shown here is derived from an EMBL/GenBank/DDBJ whole genome shotgun (WGS) entry which is preliminary data.</text>
</comment>
<keyword evidence="1" id="KW-0732">Signal</keyword>
<sequence length="149" mass="15104">MFISLLATAAAVACPAPHAFANTAPDELKGYRIVVAADGNSAVEAATLPAKHYPFPGSDKVMSVIDLAPSPAKAAKLVIGAADLVIPAKASPSKEMILVIEGSSRIETPHGTADLSPGMFVIFEDIGAKIGHGGRIGPCGYVGLAMSPP</sequence>
<gene>
    <name evidence="2" type="ORF">Q5H94_13770</name>
</gene>
<evidence type="ECO:0000256" key="1">
    <source>
        <dbReference type="SAM" id="SignalP"/>
    </source>
</evidence>
<keyword evidence="3" id="KW-1185">Reference proteome</keyword>
<dbReference type="RefSeq" id="WP_304561853.1">
    <property type="nucleotide sequence ID" value="NZ_JAUQSZ010000009.1"/>
</dbReference>
<feature type="signal peptide" evidence="1">
    <location>
        <begin position="1"/>
        <end position="21"/>
    </location>
</feature>